<name>A0ABQ4UZJ6_9HYPH</name>
<evidence type="ECO:0000313" key="3">
    <source>
        <dbReference type="Proteomes" id="UP001055093"/>
    </source>
</evidence>
<accession>A0ABQ4UZJ6</accession>
<organism evidence="2 3">
    <name type="scientific">Methylorubrum suomiense</name>
    <dbReference type="NCBI Taxonomy" id="144191"/>
    <lineage>
        <taxon>Bacteria</taxon>
        <taxon>Pseudomonadati</taxon>
        <taxon>Pseudomonadota</taxon>
        <taxon>Alphaproteobacteria</taxon>
        <taxon>Hyphomicrobiales</taxon>
        <taxon>Methylobacteriaceae</taxon>
        <taxon>Methylorubrum</taxon>
    </lineage>
</organism>
<protein>
    <recommendedName>
        <fullName evidence="1">HNH domain-containing protein</fullName>
    </recommendedName>
</protein>
<dbReference type="Gene3D" id="1.10.30.50">
    <property type="match status" value="1"/>
</dbReference>
<dbReference type="RefSeq" id="WP_238308544.1">
    <property type="nucleotide sequence ID" value="NZ_BPRE01000017.1"/>
</dbReference>
<reference evidence="2" key="2">
    <citation type="submission" date="2021-08" db="EMBL/GenBank/DDBJ databases">
        <authorList>
            <person name="Tani A."/>
            <person name="Ola A."/>
            <person name="Ogura Y."/>
            <person name="Katsura K."/>
            <person name="Hayashi T."/>
        </authorList>
    </citation>
    <scope>NUCLEOTIDE SEQUENCE</scope>
    <source>
        <strain evidence="2">DSM 14458</strain>
    </source>
</reference>
<sequence>MISLEKLFDLTGGTCCYCGCQTYLPRSEPRAVVAARFGLALGQPGVKKALRRRTATREHIVRKADGGGDNRRNLTIACHLCNITRGAASPDQHRAAIARAVAAGIHPNHTPKIDLTKGALRRARRAVGLCPEIAESSHVG</sequence>
<dbReference type="EMBL" id="BPRE01000017">
    <property type="protein sequence ID" value="GJE77761.1"/>
    <property type="molecule type" value="Genomic_DNA"/>
</dbReference>
<dbReference type="InterPro" id="IPR002711">
    <property type="entry name" value="HNH"/>
</dbReference>
<keyword evidence="3" id="KW-1185">Reference proteome</keyword>
<feature type="domain" description="HNH" evidence="1">
    <location>
        <begin position="53"/>
        <end position="86"/>
    </location>
</feature>
<dbReference type="Pfam" id="PF01844">
    <property type="entry name" value="HNH"/>
    <property type="match status" value="1"/>
</dbReference>
<evidence type="ECO:0000259" key="1">
    <source>
        <dbReference type="Pfam" id="PF01844"/>
    </source>
</evidence>
<dbReference type="Proteomes" id="UP001055093">
    <property type="component" value="Unassembled WGS sequence"/>
</dbReference>
<comment type="caution">
    <text evidence="2">The sequence shown here is derived from an EMBL/GenBank/DDBJ whole genome shotgun (WGS) entry which is preliminary data.</text>
</comment>
<proteinExistence type="predicted"/>
<gene>
    <name evidence="2" type="ORF">BGCPKDLD_4368</name>
</gene>
<evidence type="ECO:0000313" key="2">
    <source>
        <dbReference type="EMBL" id="GJE77761.1"/>
    </source>
</evidence>
<reference evidence="2" key="1">
    <citation type="journal article" date="2021" name="Front. Microbiol.">
        <title>Comprehensive Comparative Genomics and Phenotyping of Methylobacterium Species.</title>
        <authorList>
            <person name="Alessa O."/>
            <person name="Ogura Y."/>
            <person name="Fujitani Y."/>
            <person name="Takami H."/>
            <person name="Hayashi T."/>
            <person name="Sahin N."/>
            <person name="Tani A."/>
        </authorList>
    </citation>
    <scope>NUCLEOTIDE SEQUENCE</scope>
    <source>
        <strain evidence="2">DSM 14458</strain>
    </source>
</reference>